<organism evidence="2 3">
    <name type="scientific">Stephania cephalantha</name>
    <dbReference type="NCBI Taxonomy" id="152367"/>
    <lineage>
        <taxon>Eukaryota</taxon>
        <taxon>Viridiplantae</taxon>
        <taxon>Streptophyta</taxon>
        <taxon>Embryophyta</taxon>
        <taxon>Tracheophyta</taxon>
        <taxon>Spermatophyta</taxon>
        <taxon>Magnoliopsida</taxon>
        <taxon>Ranunculales</taxon>
        <taxon>Menispermaceae</taxon>
        <taxon>Menispermoideae</taxon>
        <taxon>Cissampelideae</taxon>
        <taxon>Stephania</taxon>
    </lineage>
</organism>
<accession>A0AAP0E916</accession>
<dbReference type="AlphaFoldDB" id="A0AAP0E916"/>
<reference evidence="2 3" key="1">
    <citation type="submission" date="2024-01" db="EMBL/GenBank/DDBJ databases">
        <title>Genome assemblies of Stephania.</title>
        <authorList>
            <person name="Yang L."/>
        </authorList>
    </citation>
    <scope>NUCLEOTIDE SEQUENCE [LARGE SCALE GENOMIC DNA]</scope>
    <source>
        <strain evidence="2">JXDWG</strain>
        <tissue evidence="2">Leaf</tissue>
    </source>
</reference>
<evidence type="ECO:0000313" key="3">
    <source>
        <dbReference type="Proteomes" id="UP001419268"/>
    </source>
</evidence>
<proteinExistence type="predicted"/>
<evidence type="ECO:0000313" key="2">
    <source>
        <dbReference type="EMBL" id="KAK9088896.1"/>
    </source>
</evidence>
<feature type="compositionally biased region" description="Basic and acidic residues" evidence="1">
    <location>
        <begin position="27"/>
        <end position="93"/>
    </location>
</feature>
<evidence type="ECO:0000256" key="1">
    <source>
        <dbReference type="SAM" id="MobiDB-lite"/>
    </source>
</evidence>
<sequence>MDGKKWLPYVINYRRLGVGDELKEKISEAQRGQRGDELEGGDGLKEKEKEVTSLNEKEKEVTSLNEKEKEVTGEGGGDKEEVTREGGDGREGGGGKVKVKVKVKVEDLV</sequence>
<name>A0AAP0E916_9MAGN</name>
<comment type="caution">
    <text evidence="2">The sequence shown here is derived from an EMBL/GenBank/DDBJ whole genome shotgun (WGS) entry which is preliminary data.</text>
</comment>
<protein>
    <submittedName>
        <fullName evidence="2">Uncharacterized protein</fullName>
    </submittedName>
</protein>
<gene>
    <name evidence="2" type="ORF">Scep_027978</name>
</gene>
<keyword evidence="3" id="KW-1185">Reference proteome</keyword>
<dbReference type="EMBL" id="JBBNAG010000012">
    <property type="protein sequence ID" value="KAK9088896.1"/>
    <property type="molecule type" value="Genomic_DNA"/>
</dbReference>
<feature type="region of interest" description="Disordered" evidence="1">
    <location>
        <begin position="27"/>
        <end position="95"/>
    </location>
</feature>
<dbReference type="Proteomes" id="UP001419268">
    <property type="component" value="Unassembled WGS sequence"/>
</dbReference>